<protein>
    <submittedName>
        <fullName evidence="4">PASTA domain-containing protein</fullName>
    </submittedName>
</protein>
<gene>
    <name evidence="4" type="ORF">ACFQKB_35405</name>
</gene>
<keyword evidence="2" id="KW-0812">Transmembrane</keyword>
<dbReference type="Gene3D" id="3.30.10.20">
    <property type="match status" value="2"/>
</dbReference>
<evidence type="ECO:0000313" key="5">
    <source>
        <dbReference type="Proteomes" id="UP001596380"/>
    </source>
</evidence>
<evidence type="ECO:0000256" key="1">
    <source>
        <dbReference type="SAM" id="MobiDB-lite"/>
    </source>
</evidence>
<keyword evidence="2" id="KW-1133">Transmembrane helix</keyword>
<evidence type="ECO:0000256" key="2">
    <source>
        <dbReference type="SAM" id="Phobius"/>
    </source>
</evidence>
<accession>A0ABW2CVJ3</accession>
<feature type="domain" description="PASTA" evidence="3">
    <location>
        <begin position="80"/>
        <end position="146"/>
    </location>
</feature>
<evidence type="ECO:0000313" key="4">
    <source>
        <dbReference type="EMBL" id="MFC6885088.1"/>
    </source>
</evidence>
<name>A0ABW2CVJ3_9ACTN</name>
<evidence type="ECO:0000259" key="3">
    <source>
        <dbReference type="PROSITE" id="PS51178"/>
    </source>
</evidence>
<dbReference type="PROSITE" id="PS51178">
    <property type="entry name" value="PASTA"/>
    <property type="match status" value="2"/>
</dbReference>
<keyword evidence="5" id="KW-1185">Reference proteome</keyword>
<proteinExistence type="predicted"/>
<organism evidence="4 5">
    <name type="scientific">Actinomadura yumaensis</name>
    <dbReference type="NCBI Taxonomy" id="111807"/>
    <lineage>
        <taxon>Bacteria</taxon>
        <taxon>Bacillati</taxon>
        <taxon>Actinomycetota</taxon>
        <taxon>Actinomycetes</taxon>
        <taxon>Streptosporangiales</taxon>
        <taxon>Thermomonosporaceae</taxon>
        <taxon>Actinomadura</taxon>
    </lineage>
</organism>
<dbReference type="SMART" id="SM00740">
    <property type="entry name" value="PASTA"/>
    <property type="match status" value="2"/>
</dbReference>
<dbReference type="Proteomes" id="UP001596380">
    <property type="component" value="Unassembled WGS sequence"/>
</dbReference>
<feature type="transmembrane region" description="Helical" evidence="2">
    <location>
        <begin position="27"/>
        <end position="49"/>
    </location>
</feature>
<keyword evidence="2" id="KW-0472">Membrane</keyword>
<dbReference type="CDD" id="cd06577">
    <property type="entry name" value="PASTA_pknB"/>
    <property type="match status" value="1"/>
</dbReference>
<feature type="region of interest" description="Disordered" evidence="1">
    <location>
        <begin position="1"/>
        <end position="21"/>
    </location>
</feature>
<comment type="caution">
    <text evidence="4">The sequence shown here is derived from an EMBL/GenBank/DDBJ whole genome shotgun (WGS) entry which is preliminary data.</text>
</comment>
<feature type="domain" description="PASTA" evidence="3">
    <location>
        <begin position="151"/>
        <end position="212"/>
    </location>
</feature>
<dbReference type="InterPro" id="IPR005543">
    <property type="entry name" value="PASTA_dom"/>
</dbReference>
<dbReference type="RefSeq" id="WP_160824993.1">
    <property type="nucleotide sequence ID" value="NZ_JBHSXE010000001.1"/>
</dbReference>
<sequence length="212" mass="20746">MPGHDPYRQDAAGAGARPEPPEMSGRAMLLLGGGTSLGVVAVLGLTLLVGGAGGAGGAREDAAASPVSRSRAEPPPNAAPAARVVVPQVAGLPSMTAVSRLTERRVPLGSVIRVPSSRPAGLVLRSYPEAGAALGAGGQVSLYVSAGLGGTVTGGRVVVPYFIGLTVPQARGAAAGLGLRVAVLSGTATVAAQDPAPGTVARRGATVTVRLR</sequence>
<dbReference type="EMBL" id="JBHSXS010000034">
    <property type="protein sequence ID" value="MFC6885088.1"/>
    <property type="molecule type" value="Genomic_DNA"/>
</dbReference>
<reference evidence="5" key="1">
    <citation type="journal article" date="2019" name="Int. J. Syst. Evol. Microbiol.">
        <title>The Global Catalogue of Microorganisms (GCM) 10K type strain sequencing project: providing services to taxonomists for standard genome sequencing and annotation.</title>
        <authorList>
            <consortium name="The Broad Institute Genomics Platform"/>
            <consortium name="The Broad Institute Genome Sequencing Center for Infectious Disease"/>
            <person name="Wu L."/>
            <person name="Ma J."/>
        </authorList>
    </citation>
    <scope>NUCLEOTIDE SEQUENCE [LARGE SCALE GENOMIC DNA]</scope>
    <source>
        <strain evidence="5">JCM 3369</strain>
    </source>
</reference>
<feature type="region of interest" description="Disordered" evidence="1">
    <location>
        <begin position="53"/>
        <end position="79"/>
    </location>
</feature>
<dbReference type="Pfam" id="PF03793">
    <property type="entry name" value="PASTA"/>
    <property type="match status" value="2"/>
</dbReference>